<proteinExistence type="predicted"/>
<comment type="caution">
    <text evidence="1">The sequence shown here is derived from an EMBL/GenBank/DDBJ whole genome shotgun (WGS) entry which is preliminary data.</text>
</comment>
<accession>A0AAI9NYP1</accession>
<name>A0AAI9NYP1_9FIRM</name>
<protein>
    <submittedName>
        <fullName evidence="1">Uncharacterized protein</fullName>
    </submittedName>
</protein>
<reference evidence="1" key="1">
    <citation type="submission" date="2020-06" db="EMBL/GenBank/DDBJ databases">
        <title>Characterization of fructooligosaccharide metabolism and fructooligosaccharide-degrading enzymes in human commensal butyrate producers.</title>
        <authorList>
            <person name="Tanno H."/>
            <person name="Fujii T."/>
            <person name="Hirano K."/>
            <person name="Maeno S."/>
            <person name="Tonozuka T."/>
            <person name="Sakamoto M."/>
            <person name="Ohkuma M."/>
            <person name="Tochio T."/>
            <person name="Endo A."/>
        </authorList>
    </citation>
    <scope>NUCLEOTIDE SEQUENCE</scope>
    <source>
        <strain evidence="1">JCM 31265</strain>
    </source>
</reference>
<dbReference type="AlphaFoldDB" id="A0AAI9NYP1"/>
<sequence>MTTVNTKSGKIINVVSREEESKTLTLSDREMDARAVEAVKAAINKARVCKKPIAGYDKENKKAYIEYANGDIKYAK</sequence>
<dbReference type="RefSeq" id="WP_070099121.1">
    <property type="nucleotide sequence ID" value="NZ_BLYL01000007.1"/>
</dbReference>
<evidence type="ECO:0000313" key="2">
    <source>
        <dbReference type="Proteomes" id="UP000660047"/>
    </source>
</evidence>
<evidence type="ECO:0000313" key="1">
    <source>
        <dbReference type="EMBL" id="GFO94399.1"/>
    </source>
</evidence>
<gene>
    <name evidence="1" type="ORF">COEU31_14450</name>
</gene>
<organism evidence="1 2">
    <name type="scientific">Coprococcus eutactus</name>
    <dbReference type="NCBI Taxonomy" id="33043"/>
    <lineage>
        <taxon>Bacteria</taxon>
        <taxon>Bacillati</taxon>
        <taxon>Bacillota</taxon>
        <taxon>Clostridia</taxon>
        <taxon>Lachnospirales</taxon>
        <taxon>Lachnospiraceae</taxon>
        <taxon>Coprococcus</taxon>
    </lineage>
</organism>
<dbReference type="Proteomes" id="UP000660047">
    <property type="component" value="Unassembled WGS sequence"/>
</dbReference>
<dbReference type="EMBL" id="BLYL01000007">
    <property type="protein sequence ID" value="GFO94399.1"/>
    <property type="molecule type" value="Genomic_DNA"/>
</dbReference>